<feature type="signal peptide" evidence="2">
    <location>
        <begin position="1"/>
        <end position="21"/>
    </location>
</feature>
<dbReference type="SUPFAM" id="SSF63829">
    <property type="entry name" value="Calcium-dependent phosphotriesterase"/>
    <property type="match status" value="2"/>
</dbReference>
<dbReference type="Pfam" id="PF18962">
    <property type="entry name" value="Por_Secre_tail"/>
    <property type="match status" value="1"/>
</dbReference>
<accession>A0A419W4Y2</accession>
<evidence type="ECO:0000259" key="3">
    <source>
        <dbReference type="Pfam" id="PF18962"/>
    </source>
</evidence>
<evidence type="ECO:0000256" key="1">
    <source>
        <dbReference type="ARBA" id="ARBA00022553"/>
    </source>
</evidence>
<dbReference type="PANTHER" id="PTHR43547">
    <property type="entry name" value="TWO-COMPONENT HISTIDINE KINASE"/>
    <property type="match status" value="1"/>
</dbReference>
<dbReference type="GO" id="GO:0000155">
    <property type="term" value="F:phosphorelay sensor kinase activity"/>
    <property type="evidence" value="ECO:0007669"/>
    <property type="project" value="TreeGrafter"/>
</dbReference>
<evidence type="ECO:0000313" key="4">
    <source>
        <dbReference type="EMBL" id="RKD90531.1"/>
    </source>
</evidence>
<dbReference type="Gene3D" id="2.130.10.10">
    <property type="entry name" value="YVTN repeat-like/Quinoprotein amine dehydrogenase"/>
    <property type="match status" value="6"/>
</dbReference>
<protein>
    <submittedName>
        <fullName evidence="4">Putative secreted protein (Por secretion system target)</fullName>
    </submittedName>
</protein>
<dbReference type="RefSeq" id="WP_120271931.1">
    <property type="nucleotide sequence ID" value="NZ_RAPN01000001.1"/>
</dbReference>
<dbReference type="NCBIfam" id="TIGR04183">
    <property type="entry name" value="Por_Secre_tail"/>
    <property type="match status" value="1"/>
</dbReference>
<gene>
    <name evidence="4" type="ORF">BC643_0871</name>
</gene>
<proteinExistence type="predicted"/>
<dbReference type="OrthoDB" id="1090267at2"/>
<feature type="domain" description="Secretion system C-terminal sorting" evidence="3">
    <location>
        <begin position="685"/>
        <end position="748"/>
    </location>
</feature>
<name>A0A419W4Y2_9BACT</name>
<reference evidence="4 5" key="1">
    <citation type="submission" date="2018-09" db="EMBL/GenBank/DDBJ databases">
        <title>Genomic Encyclopedia of Archaeal and Bacterial Type Strains, Phase II (KMG-II): from individual species to whole genera.</title>
        <authorList>
            <person name="Goeker M."/>
        </authorList>
    </citation>
    <scope>NUCLEOTIDE SEQUENCE [LARGE SCALE GENOMIC DNA]</scope>
    <source>
        <strain evidence="4 5">DSM 27148</strain>
    </source>
</reference>
<dbReference type="AlphaFoldDB" id="A0A419W4Y2"/>
<organism evidence="4 5">
    <name type="scientific">Mangrovibacterium diazotrophicum</name>
    <dbReference type="NCBI Taxonomy" id="1261403"/>
    <lineage>
        <taxon>Bacteria</taxon>
        <taxon>Pseudomonadati</taxon>
        <taxon>Bacteroidota</taxon>
        <taxon>Bacteroidia</taxon>
        <taxon>Marinilabiliales</taxon>
        <taxon>Prolixibacteraceae</taxon>
        <taxon>Mangrovibacterium</taxon>
    </lineage>
</organism>
<dbReference type="Proteomes" id="UP000283387">
    <property type="component" value="Unassembled WGS sequence"/>
</dbReference>
<dbReference type="Pfam" id="PF07494">
    <property type="entry name" value="Reg_prop"/>
    <property type="match status" value="3"/>
</dbReference>
<evidence type="ECO:0000256" key="2">
    <source>
        <dbReference type="SAM" id="SignalP"/>
    </source>
</evidence>
<dbReference type="PANTHER" id="PTHR43547:SF2">
    <property type="entry name" value="HYBRID SIGNAL TRANSDUCTION HISTIDINE KINASE C"/>
    <property type="match status" value="1"/>
</dbReference>
<dbReference type="InterPro" id="IPR015943">
    <property type="entry name" value="WD40/YVTN_repeat-like_dom_sf"/>
</dbReference>
<evidence type="ECO:0000313" key="5">
    <source>
        <dbReference type="Proteomes" id="UP000283387"/>
    </source>
</evidence>
<keyword evidence="5" id="KW-1185">Reference proteome</keyword>
<sequence>MTRSVLISILCCLVMCQKAGAQDSWTNYQSGTTGDSGLAGQWVFTFMEDDQNRLWIGTEGGISIKSSSGWQSFTTSDGLRVNEVGDIVMDHNNNIWIGYGSYYSGISVYSNGNFTHYSTNDHLINDKVEDLLVDTLGNVWIATRGGITKFNGSKWKSYTTITGLPTNDIRCMAQDRLGNIWIGTADKGVWVYNGETFSANSWESNSTEMIVDVYVDSENKVWALTLTKIYVFDGDKWVRLSPSKSGSVGVMRSVVEDHDGNYFFANTKGVAMYSDSGWRYFTVDDGLADNQNLSLFVDSSNIVYSGSERGYAIFDGEAWGVTTTEGLINSDVSDVFKDTEGKIWFCTHGGISILDGDEWESFFKTPDGDDVEWVSKGLQDSRGNYWFTTVNGIYKYDSTGWTIFDYKKDEMFTGWGQSIVEDHENNLWYGTLNGLLKYDGTSWTYYTTEDGFLSNYVDAVYEDSNHKIWFGTRGGISYWDGVEFTHDIVDIRGFSELVVYSFVEDSDNNLIASTMEGLLIYKDGKWDLLDGAPTVWFFDSYKDKNNLLWFASIVGLYKYDGSTFKLYSTDDGLVGDVVQGIYREEDTGIFWLSTSNGVSKLVPVIDAEVRSTKSAQLSQSVTIDTQGITKPFQFSVNGSEFVKNDGVIGDLEVGDYTFAITNAYDTLTINYSVQSLEPENTELSIYPNPTTGILTISGDQLDWVEVFTLTGQKLLRAMVSGSEKQIDISQYVNGIYLLKISGESGVHQFKVVKKE</sequence>
<keyword evidence="2" id="KW-0732">Signal</keyword>
<feature type="chain" id="PRO_5019264696" evidence="2">
    <location>
        <begin position="22"/>
        <end position="755"/>
    </location>
</feature>
<dbReference type="EMBL" id="RAPN01000001">
    <property type="protein sequence ID" value="RKD90531.1"/>
    <property type="molecule type" value="Genomic_DNA"/>
</dbReference>
<dbReference type="InterPro" id="IPR026444">
    <property type="entry name" value="Secre_tail"/>
</dbReference>
<keyword evidence="1" id="KW-0597">Phosphoprotein</keyword>
<dbReference type="InterPro" id="IPR011110">
    <property type="entry name" value="Reg_prop"/>
</dbReference>
<comment type="caution">
    <text evidence="4">The sequence shown here is derived from an EMBL/GenBank/DDBJ whole genome shotgun (WGS) entry which is preliminary data.</text>
</comment>